<evidence type="ECO:0000256" key="2">
    <source>
        <dbReference type="ARBA" id="ARBA00007639"/>
    </source>
</evidence>
<dbReference type="CDD" id="cd01536">
    <property type="entry name" value="PBP1_ABC_sugar_binding-like"/>
    <property type="match status" value="1"/>
</dbReference>
<dbReference type="GO" id="GO:0030313">
    <property type="term" value="C:cell envelope"/>
    <property type="evidence" value="ECO:0007669"/>
    <property type="project" value="UniProtKB-SubCell"/>
</dbReference>
<evidence type="ECO:0000313" key="6">
    <source>
        <dbReference type="Proteomes" id="UP000439752"/>
    </source>
</evidence>
<dbReference type="RefSeq" id="WP_029332952.1">
    <property type="nucleotide sequence ID" value="NZ_LR732312.1"/>
</dbReference>
<dbReference type="Proteomes" id="UP000439752">
    <property type="component" value="Unassembled WGS sequence"/>
</dbReference>
<dbReference type="PANTHER" id="PTHR46847">
    <property type="entry name" value="D-ALLOSE-BINDING PERIPLASMIC PROTEIN-RELATED"/>
    <property type="match status" value="1"/>
</dbReference>
<dbReference type="InterPro" id="IPR025997">
    <property type="entry name" value="SBP_2_dom"/>
</dbReference>
<dbReference type="PANTHER" id="PTHR46847:SF3">
    <property type="entry name" value="GALACTOFURANOSE-BINDING PROTEIN YTFQ"/>
    <property type="match status" value="1"/>
</dbReference>
<dbReference type="Pfam" id="PF13407">
    <property type="entry name" value="Peripla_BP_4"/>
    <property type="match status" value="1"/>
</dbReference>
<gene>
    <name evidence="5" type="ORF">EXIGUO9Y_360300</name>
</gene>
<feature type="domain" description="Periplasmic binding protein" evidence="4">
    <location>
        <begin position="37"/>
        <end position="295"/>
    </location>
</feature>
<evidence type="ECO:0000256" key="3">
    <source>
        <dbReference type="ARBA" id="ARBA00022729"/>
    </source>
</evidence>
<protein>
    <submittedName>
        <fullName evidence="5">LacI family transcriptional regulator</fullName>
    </submittedName>
</protein>
<dbReference type="EMBL" id="CABWKQ010000030">
    <property type="protein sequence ID" value="VWX38023.1"/>
    <property type="molecule type" value="Genomic_DNA"/>
</dbReference>
<comment type="similarity">
    <text evidence="2">Belongs to the bacterial solute-binding protein 2 family.</text>
</comment>
<dbReference type="Gene3D" id="3.40.50.2300">
    <property type="match status" value="2"/>
</dbReference>
<dbReference type="AlphaFoldDB" id="A0A653IH99"/>
<dbReference type="InterPro" id="IPR028082">
    <property type="entry name" value="Peripla_BP_I"/>
</dbReference>
<name>A0A653IH99_9BACL</name>
<dbReference type="SUPFAM" id="SSF53822">
    <property type="entry name" value="Periplasmic binding protein-like I"/>
    <property type="match status" value="1"/>
</dbReference>
<comment type="subcellular location">
    <subcellularLocation>
        <location evidence="1">Cell envelope</location>
    </subcellularLocation>
</comment>
<proteinExistence type="inferred from homology"/>
<accession>A0A653IH99</accession>
<sequence>MKFNKSWLLVLFVWTASILLISNLFVGQEENPDRDVVAFTIVNDKHEFAQRLITAFKAEAKANKYEAVVATSHNSRISEREQIREFIKLKVDAIFITTFDDVYITSALEEAEQNGIPVFAIDRLIRSDAVVSSVTSNNQMIGEQLASYVKNELIRRNGTATGKVVEITGTTNVYTTNERHTGFVKGIVTEPGISIVNSASGDYDPVTSERVMRRIIESGTEFDAVYCHNDDIALGVLEALKKADISGKIVVGIDGNRAILEAVDMKSMDATVVQSAEEMMQVAFSALKLHTKNKKIPDRFYTYSYLYDGSRPIPMLN</sequence>
<evidence type="ECO:0000256" key="1">
    <source>
        <dbReference type="ARBA" id="ARBA00004196"/>
    </source>
</evidence>
<keyword evidence="3" id="KW-0732">Signal</keyword>
<evidence type="ECO:0000313" key="5">
    <source>
        <dbReference type="EMBL" id="VWX38023.1"/>
    </source>
</evidence>
<reference evidence="5 6" key="1">
    <citation type="submission" date="2019-10" db="EMBL/GenBank/DDBJ databases">
        <authorList>
            <person name="Karimi E."/>
        </authorList>
    </citation>
    <scope>NUCLEOTIDE SEQUENCE [LARGE SCALE GENOMIC DNA]</scope>
    <source>
        <strain evidence="5">Exiguobacterium sp. 9Y</strain>
    </source>
</reference>
<organism evidence="5 6">
    <name type="scientific">Exiguobacterium oxidotolerans</name>
    <dbReference type="NCBI Taxonomy" id="223958"/>
    <lineage>
        <taxon>Bacteria</taxon>
        <taxon>Bacillati</taxon>
        <taxon>Bacillota</taxon>
        <taxon>Bacilli</taxon>
        <taxon>Bacillales</taxon>
        <taxon>Bacillales Family XII. Incertae Sedis</taxon>
        <taxon>Exiguobacterium</taxon>
    </lineage>
</organism>
<keyword evidence="6" id="KW-1185">Reference proteome</keyword>
<evidence type="ECO:0000259" key="4">
    <source>
        <dbReference type="Pfam" id="PF13407"/>
    </source>
</evidence>
<dbReference type="GO" id="GO:0030246">
    <property type="term" value="F:carbohydrate binding"/>
    <property type="evidence" value="ECO:0007669"/>
    <property type="project" value="UniProtKB-ARBA"/>
</dbReference>